<gene>
    <name evidence="2" type="ORF">ACF05T_00265</name>
</gene>
<protein>
    <recommendedName>
        <fullName evidence="4">Nucleopolyhedrovirus P10 family protein</fullName>
    </recommendedName>
</protein>
<name>A0ABW6Y4E3_9ACTN</name>
<evidence type="ECO:0000313" key="3">
    <source>
        <dbReference type="Proteomes" id="UP001603013"/>
    </source>
</evidence>
<sequence>METTSGAGLMTAVRERLGLGRLLPLGEPADGAWLAERAARTVLLRAATAVRGVTPGPLRVGLVKADTEAPLPVPPGGLPPGPLRIAAEFAATSERPLPVLAEEVREALFAAAAAELGLAVVEVDLRVTGLVEGPREAGPAEGGAGSPDSPAPAPPPGRTSPAAPEDPAALAALAVEGVAALTDALGTPVHRGEGALRVEVAVSAGHRALDVARAVRTAVTTTASQATAVTVLVSEIR</sequence>
<dbReference type="RefSeq" id="WP_391932413.1">
    <property type="nucleotide sequence ID" value="NZ_JBIBSM010000001.1"/>
</dbReference>
<feature type="compositionally biased region" description="Pro residues" evidence="1">
    <location>
        <begin position="149"/>
        <end position="158"/>
    </location>
</feature>
<dbReference type="EMBL" id="JBIBSM010000001">
    <property type="protein sequence ID" value="MFF8274539.1"/>
    <property type="molecule type" value="Genomic_DNA"/>
</dbReference>
<dbReference type="Proteomes" id="UP001603013">
    <property type="component" value="Unassembled WGS sequence"/>
</dbReference>
<reference evidence="2 3" key="1">
    <citation type="submission" date="2024-10" db="EMBL/GenBank/DDBJ databases">
        <title>The Natural Products Discovery Center: Release of the First 8490 Sequenced Strains for Exploring Actinobacteria Biosynthetic Diversity.</title>
        <authorList>
            <person name="Kalkreuter E."/>
            <person name="Kautsar S.A."/>
            <person name="Yang D."/>
            <person name="Bader C.D."/>
            <person name="Teijaro C.N."/>
            <person name="Fluegel L."/>
            <person name="Davis C.M."/>
            <person name="Simpson J.R."/>
            <person name="Lauterbach L."/>
            <person name="Steele A.D."/>
            <person name="Gui C."/>
            <person name="Meng S."/>
            <person name="Li G."/>
            <person name="Viehrig K."/>
            <person name="Ye F."/>
            <person name="Su P."/>
            <person name="Kiefer A.F."/>
            <person name="Nichols A."/>
            <person name="Cepeda A.J."/>
            <person name="Yan W."/>
            <person name="Fan B."/>
            <person name="Jiang Y."/>
            <person name="Adhikari A."/>
            <person name="Zheng C.-J."/>
            <person name="Schuster L."/>
            <person name="Cowan T.M."/>
            <person name="Smanski M.J."/>
            <person name="Chevrette M.G."/>
            <person name="De Carvalho L.P.S."/>
            <person name="Shen B."/>
        </authorList>
    </citation>
    <scope>NUCLEOTIDE SEQUENCE [LARGE SCALE GENOMIC DNA]</scope>
    <source>
        <strain evidence="2 3">NPDC015755</strain>
    </source>
</reference>
<proteinExistence type="predicted"/>
<feature type="region of interest" description="Disordered" evidence="1">
    <location>
        <begin position="133"/>
        <end position="164"/>
    </location>
</feature>
<comment type="caution">
    <text evidence="2">The sequence shown here is derived from an EMBL/GenBank/DDBJ whole genome shotgun (WGS) entry which is preliminary data.</text>
</comment>
<evidence type="ECO:0008006" key="4">
    <source>
        <dbReference type="Google" id="ProtNLM"/>
    </source>
</evidence>
<accession>A0ABW6Y4E3</accession>
<evidence type="ECO:0000313" key="2">
    <source>
        <dbReference type="EMBL" id="MFF8274539.1"/>
    </source>
</evidence>
<evidence type="ECO:0000256" key="1">
    <source>
        <dbReference type="SAM" id="MobiDB-lite"/>
    </source>
</evidence>
<organism evidence="2 3">
    <name type="scientific">Streptomyces lateritius</name>
    <dbReference type="NCBI Taxonomy" id="67313"/>
    <lineage>
        <taxon>Bacteria</taxon>
        <taxon>Bacillati</taxon>
        <taxon>Actinomycetota</taxon>
        <taxon>Actinomycetes</taxon>
        <taxon>Kitasatosporales</taxon>
        <taxon>Streptomycetaceae</taxon>
        <taxon>Streptomyces</taxon>
    </lineage>
</organism>
<keyword evidence="3" id="KW-1185">Reference proteome</keyword>